<keyword evidence="2" id="KW-1185">Reference proteome</keyword>
<evidence type="ECO:0000313" key="1">
    <source>
        <dbReference type="EMBL" id="GFH13334.1"/>
    </source>
</evidence>
<accession>A0A699Z2W5</accession>
<dbReference type="Proteomes" id="UP000485058">
    <property type="component" value="Unassembled WGS sequence"/>
</dbReference>
<gene>
    <name evidence="1" type="ORF">HaLaN_09199</name>
</gene>
<comment type="caution">
    <text evidence="1">The sequence shown here is derived from an EMBL/GenBank/DDBJ whole genome shotgun (WGS) entry which is preliminary data.</text>
</comment>
<reference evidence="1 2" key="1">
    <citation type="submission" date="2020-02" db="EMBL/GenBank/DDBJ databases">
        <title>Draft genome sequence of Haematococcus lacustris strain NIES-144.</title>
        <authorList>
            <person name="Morimoto D."/>
            <person name="Nakagawa S."/>
            <person name="Yoshida T."/>
            <person name="Sawayama S."/>
        </authorList>
    </citation>
    <scope>NUCLEOTIDE SEQUENCE [LARGE SCALE GENOMIC DNA]</scope>
    <source>
        <strain evidence="1 2">NIES-144</strain>
    </source>
</reference>
<proteinExistence type="predicted"/>
<sequence>MDSHQVDPRAALLKTSWSWNRESAEMKSLHGAMNGGHHTVAPRKAATDAHTTTAQLWTQMVLAGWEPDPRSIVFSCWVR</sequence>
<dbReference type="AlphaFoldDB" id="A0A699Z2W5"/>
<organism evidence="1 2">
    <name type="scientific">Haematococcus lacustris</name>
    <name type="common">Green alga</name>
    <name type="synonym">Haematococcus pluvialis</name>
    <dbReference type="NCBI Taxonomy" id="44745"/>
    <lineage>
        <taxon>Eukaryota</taxon>
        <taxon>Viridiplantae</taxon>
        <taxon>Chlorophyta</taxon>
        <taxon>core chlorophytes</taxon>
        <taxon>Chlorophyceae</taxon>
        <taxon>CS clade</taxon>
        <taxon>Chlamydomonadales</taxon>
        <taxon>Haematococcaceae</taxon>
        <taxon>Haematococcus</taxon>
    </lineage>
</organism>
<feature type="non-terminal residue" evidence="1">
    <location>
        <position position="1"/>
    </location>
</feature>
<protein>
    <submittedName>
        <fullName evidence="1">Uncharacterized protein</fullName>
    </submittedName>
</protein>
<name>A0A699Z2W5_HAELA</name>
<dbReference type="EMBL" id="BLLF01000600">
    <property type="protein sequence ID" value="GFH13334.1"/>
    <property type="molecule type" value="Genomic_DNA"/>
</dbReference>
<evidence type="ECO:0000313" key="2">
    <source>
        <dbReference type="Proteomes" id="UP000485058"/>
    </source>
</evidence>